<evidence type="ECO:0000259" key="11">
    <source>
        <dbReference type="PROSITE" id="PS51278"/>
    </source>
</evidence>
<dbReference type="EMBL" id="JAATWM020000013">
    <property type="protein sequence ID" value="KAF9877798.1"/>
    <property type="molecule type" value="Genomic_DNA"/>
</dbReference>
<evidence type="ECO:0000256" key="6">
    <source>
        <dbReference type="ARBA" id="ARBA00022755"/>
    </source>
</evidence>
<evidence type="ECO:0000256" key="1">
    <source>
        <dbReference type="ARBA" id="ARBA00005209"/>
    </source>
</evidence>
<dbReference type="Gene3D" id="3.40.50.2020">
    <property type="match status" value="1"/>
</dbReference>
<dbReference type="PIRSF" id="PIRSF000485">
    <property type="entry name" value="Amd_phspho_trans"/>
    <property type="match status" value="1"/>
</dbReference>
<comment type="similarity">
    <text evidence="2 8">In the C-terminal section; belongs to the purine/pyrimidine phosphoribosyltransferase family.</text>
</comment>
<protein>
    <recommendedName>
        <fullName evidence="3 8">Amidophosphoribosyltransferase</fullName>
        <shortName evidence="8">ATase</shortName>
        <ecNumber evidence="3 8">2.4.2.14</ecNumber>
    </recommendedName>
    <alternativeName>
        <fullName evidence="8">Glutamine phosphoribosylpyrophosphate amidotransferase</fullName>
    </alternativeName>
</protein>
<dbReference type="SUPFAM" id="SSF56235">
    <property type="entry name" value="N-terminal nucleophile aminohydrolases (Ntn hydrolases)"/>
    <property type="match status" value="1"/>
</dbReference>
<reference evidence="12" key="2">
    <citation type="submission" date="2020-11" db="EMBL/GenBank/DDBJ databases">
        <title>Whole genome sequencing of Colletotrichum sp.</title>
        <authorList>
            <person name="Li H."/>
        </authorList>
    </citation>
    <scope>NUCLEOTIDE SEQUENCE</scope>
    <source>
        <strain evidence="12">CkLH20</strain>
    </source>
</reference>
<dbReference type="Gene3D" id="3.60.20.10">
    <property type="entry name" value="Glutamine Phosphoribosylpyrophosphate, subunit 1, domain 1"/>
    <property type="match status" value="1"/>
</dbReference>
<dbReference type="InterPro" id="IPR000836">
    <property type="entry name" value="PRTase_dom"/>
</dbReference>
<evidence type="ECO:0000256" key="8">
    <source>
        <dbReference type="PIRNR" id="PIRNR000485"/>
    </source>
</evidence>
<evidence type="ECO:0000256" key="7">
    <source>
        <dbReference type="ARBA" id="ARBA00022962"/>
    </source>
</evidence>
<dbReference type="Pfam" id="PF00156">
    <property type="entry name" value="Pribosyltran"/>
    <property type="match status" value="1"/>
</dbReference>
<dbReference type="InterPro" id="IPR029055">
    <property type="entry name" value="Ntn_hydrolases_N"/>
</dbReference>
<gene>
    <name evidence="12" type="ORF">CkaCkLH20_04933</name>
</gene>
<keyword evidence="9" id="KW-0460">Magnesium</keyword>
<dbReference type="GO" id="GO:0046872">
    <property type="term" value="F:metal ion binding"/>
    <property type="evidence" value="ECO:0007669"/>
    <property type="project" value="UniProtKB-KW"/>
</dbReference>
<accession>A0A9P6LLI3</accession>
<evidence type="ECO:0000256" key="5">
    <source>
        <dbReference type="ARBA" id="ARBA00022679"/>
    </source>
</evidence>
<feature type="binding site" evidence="9">
    <location>
        <position position="368"/>
    </location>
    <ligand>
        <name>Mg(2+)</name>
        <dbReference type="ChEBI" id="CHEBI:18420"/>
    </ligand>
</feature>
<dbReference type="CDD" id="cd06223">
    <property type="entry name" value="PRTases_typeI"/>
    <property type="match status" value="1"/>
</dbReference>
<feature type="binding site" evidence="9">
    <location>
        <position position="302"/>
    </location>
    <ligand>
        <name>Mg(2+)</name>
        <dbReference type="ChEBI" id="CHEBI:18420"/>
    </ligand>
</feature>
<evidence type="ECO:0000256" key="10">
    <source>
        <dbReference type="SAM" id="MobiDB-lite"/>
    </source>
</evidence>
<feature type="domain" description="Glutamine amidotransferase type-2" evidence="11">
    <location>
        <begin position="1"/>
        <end position="230"/>
    </location>
</feature>
<comment type="cofactor">
    <cofactor evidence="9">
        <name>Mg(2+)</name>
        <dbReference type="ChEBI" id="CHEBI:18420"/>
    </cofactor>
    <text evidence="9">Binds 1 Mg(2+) ion per subunit.</text>
</comment>
<evidence type="ECO:0000256" key="4">
    <source>
        <dbReference type="ARBA" id="ARBA00022676"/>
    </source>
</evidence>
<dbReference type="OrthoDB" id="191723at2759"/>
<organism evidence="12 13">
    <name type="scientific">Colletotrichum karsti</name>
    <dbReference type="NCBI Taxonomy" id="1095194"/>
    <lineage>
        <taxon>Eukaryota</taxon>
        <taxon>Fungi</taxon>
        <taxon>Dikarya</taxon>
        <taxon>Ascomycota</taxon>
        <taxon>Pezizomycotina</taxon>
        <taxon>Sordariomycetes</taxon>
        <taxon>Hypocreomycetidae</taxon>
        <taxon>Glomerellales</taxon>
        <taxon>Glomerellaceae</taxon>
        <taxon>Colletotrichum</taxon>
        <taxon>Colletotrichum boninense species complex</taxon>
    </lineage>
</organism>
<feature type="region of interest" description="Disordered" evidence="10">
    <location>
        <begin position="526"/>
        <end position="545"/>
    </location>
</feature>
<dbReference type="InterPro" id="IPR017932">
    <property type="entry name" value="GATase_2_dom"/>
</dbReference>
<proteinExistence type="inferred from homology"/>
<dbReference type="EC" id="2.4.2.14" evidence="3 8"/>
<keyword evidence="9" id="KW-0479">Metal-binding</keyword>
<dbReference type="PANTHER" id="PTHR11907">
    <property type="entry name" value="AMIDOPHOSPHORIBOSYLTRANSFERASE"/>
    <property type="match status" value="1"/>
</dbReference>
<dbReference type="AlphaFoldDB" id="A0A9P6LLI3"/>
<dbReference type="SUPFAM" id="SSF53271">
    <property type="entry name" value="PRTase-like"/>
    <property type="match status" value="1"/>
</dbReference>
<sequence length="545" mass="59760">MGHYDRDDDNCDAAQDLHESLYYLQHRGQDAAGIAVCSQGGRIYSCKDNGMASKVFNDGKKVVDLPGFMGLGSARAEAQPFYLNSPYGILLSHNGNLINAEELREFLDQTAHRHINTGSDSELMLSVFANELNETGKARVNEVDLFSALERTYKRCRGAWAAALMVAGYGICGFRDPNGIRPLVWGRRPSATLSGAYDYMLASESVALRQLGFRDIKDILPGQAVLFRKGEAPVFKQIQEAASYTPDVFEYVYFARPDSTIDGISVHKSRENQGIKLADKITRTLGEEALKEVDVVIPIPETSNTAAAALATRLNKPFSSGFVKNRQVKYVFRTFIMPGQSVRQKSVRRKLSTIESEFKGKCVLLVDDSIVRGTTSREIVLMAREAGAKKVIFSSSSPEITHEHIYGIDLASRKDLIAHGRTTDEIAEHIGADKVIYQELSDLVAACAELSPRDPSHQNFEVGVFNGCYITPVPEGYIEHLNEIRNGSKKRKAHGTLVGNSGPTLDAASPTAKSANINGLAARVRHEPRSPGDIGLHNIAGDEEN</sequence>
<name>A0A9P6LLI3_9PEZI</name>
<evidence type="ECO:0000313" key="13">
    <source>
        <dbReference type="Proteomes" id="UP000781932"/>
    </source>
</evidence>
<dbReference type="GeneID" id="62160726"/>
<dbReference type="Proteomes" id="UP000781932">
    <property type="component" value="Unassembled WGS sequence"/>
</dbReference>
<keyword evidence="6 8" id="KW-0658">Purine biosynthesis</keyword>
<reference evidence="12" key="1">
    <citation type="submission" date="2020-03" db="EMBL/GenBank/DDBJ databases">
        <authorList>
            <person name="He L."/>
        </authorList>
    </citation>
    <scope>NUCLEOTIDE SEQUENCE</scope>
    <source>
        <strain evidence="12">CkLH20</strain>
    </source>
</reference>
<keyword evidence="7" id="KW-0315">Glutamine amidotransferase</keyword>
<feature type="binding site" evidence="9">
    <location>
        <position position="367"/>
    </location>
    <ligand>
        <name>Mg(2+)</name>
        <dbReference type="ChEBI" id="CHEBI:18420"/>
    </ligand>
</feature>
<comment type="caution">
    <text evidence="12">The sequence shown here is derived from an EMBL/GenBank/DDBJ whole genome shotgun (WGS) entry which is preliminary data.</text>
</comment>
<dbReference type="InterPro" id="IPR029057">
    <property type="entry name" value="PRTase-like"/>
</dbReference>
<evidence type="ECO:0000313" key="12">
    <source>
        <dbReference type="EMBL" id="KAF9877798.1"/>
    </source>
</evidence>
<comment type="catalytic activity">
    <reaction evidence="8">
        <text>5-phospho-beta-D-ribosylamine + L-glutamate + diphosphate = 5-phospho-alpha-D-ribose 1-diphosphate + L-glutamine + H2O</text>
        <dbReference type="Rhea" id="RHEA:14905"/>
        <dbReference type="ChEBI" id="CHEBI:15377"/>
        <dbReference type="ChEBI" id="CHEBI:29985"/>
        <dbReference type="ChEBI" id="CHEBI:33019"/>
        <dbReference type="ChEBI" id="CHEBI:58017"/>
        <dbReference type="ChEBI" id="CHEBI:58359"/>
        <dbReference type="ChEBI" id="CHEBI:58681"/>
        <dbReference type="EC" id="2.4.2.14"/>
    </reaction>
</comment>
<evidence type="ECO:0000256" key="9">
    <source>
        <dbReference type="PIRSR" id="PIRSR000485-2"/>
    </source>
</evidence>
<keyword evidence="13" id="KW-1185">Reference proteome</keyword>
<evidence type="ECO:0000256" key="2">
    <source>
        <dbReference type="ARBA" id="ARBA00010138"/>
    </source>
</evidence>
<dbReference type="GO" id="GO:0009113">
    <property type="term" value="P:purine nucleobase biosynthetic process"/>
    <property type="evidence" value="ECO:0007669"/>
    <property type="project" value="InterPro"/>
</dbReference>
<dbReference type="InterPro" id="IPR005854">
    <property type="entry name" value="PurF"/>
</dbReference>
<dbReference type="Pfam" id="PF13537">
    <property type="entry name" value="GATase_7"/>
    <property type="match status" value="1"/>
</dbReference>
<dbReference type="NCBIfam" id="TIGR01134">
    <property type="entry name" value="purF"/>
    <property type="match status" value="1"/>
</dbReference>
<dbReference type="PROSITE" id="PS51278">
    <property type="entry name" value="GATASE_TYPE_2"/>
    <property type="match status" value="1"/>
</dbReference>
<dbReference type="RefSeq" id="XP_038747259.1">
    <property type="nucleotide sequence ID" value="XM_038887652.1"/>
</dbReference>
<keyword evidence="4 8" id="KW-0328">Glycosyltransferase</keyword>
<keyword evidence="5 8" id="KW-0808">Transferase</keyword>
<dbReference type="GO" id="GO:0004044">
    <property type="term" value="F:amidophosphoribosyltransferase activity"/>
    <property type="evidence" value="ECO:0007669"/>
    <property type="project" value="UniProtKB-EC"/>
</dbReference>
<comment type="pathway">
    <text evidence="1 8">Purine metabolism; IMP biosynthesis via de novo pathway; N(1)-(5-phospho-D-ribosyl)glycinamide from 5-phospho-alpha-D-ribose 1-diphosphate: step 1/2.</text>
</comment>
<dbReference type="GO" id="GO:0006164">
    <property type="term" value="P:purine nucleotide biosynthetic process"/>
    <property type="evidence" value="ECO:0007669"/>
    <property type="project" value="UniProtKB-KW"/>
</dbReference>
<evidence type="ECO:0000256" key="3">
    <source>
        <dbReference type="ARBA" id="ARBA00011941"/>
    </source>
</evidence>